<gene>
    <name evidence="3" type="ORF">BU23DRAFT_551707</name>
</gene>
<feature type="region of interest" description="Disordered" evidence="1">
    <location>
        <begin position="63"/>
        <end position="89"/>
    </location>
</feature>
<dbReference type="EMBL" id="ML976667">
    <property type="protein sequence ID" value="KAF1976233.1"/>
    <property type="molecule type" value="Genomic_DNA"/>
</dbReference>
<name>A0A6A5VFF3_9PLEO</name>
<dbReference type="AlphaFoldDB" id="A0A6A5VFF3"/>
<evidence type="ECO:0000256" key="1">
    <source>
        <dbReference type="SAM" id="MobiDB-lite"/>
    </source>
</evidence>
<protein>
    <recommendedName>
        <fullName evidence="5">Celp0028 effector like protein</fullName>
    </recommendedName>
</protein>
<reference evidence="3" key="1">
    <citation type="journal article" date="2020" name="Stud. Mycol.">
        <title>101 Dothideomycetes genomes: a test case for predicting lifestyles and emergence of pathogens.</title>
        <authorList>
            <person name="Haridas S."/>
            <person name="Albert R."/>
            <person name="Binder M."/>
            <person name="Bloem J."/>
            <person name="Labutti K."/>
            <person name="Salamov A."/>
            <person name="Andreopoulos B."/>
            <person name="Baker S."/>
            <person name="Barry K."/>
            <person name="Bills G."/>
            <person name="Bluhm B."/>
            <person name="Cannon C."/>
            <person name="Castanera R."/>
            <person name="Culley D."/>
            <person name="Daum C."/>
            <person name="Ezra D."/>
            <person name="Gonzalez J."/>
            <person name="Henrissat B."/>
            <person name="Kuo A."/>
            <person name="Liang C."/>
            <person name="Lipzen A."/>
            <person name="Lutzoni F."/>
            <person name="Magnuson J."/>
            <person name="Mondo S."/>
            <person name="Nolan M."/>
            <person name="Ohm R."/>
            <person name="Pangilinan J."/>
            <person name="Park H.-J."/>
            <person name="Ramirez L."/>
            <person name="Alfaro M."/>
            <person name="Sun H."/>
            <person name="Tritt A."/>
            <person name="Yoshinaga Y."/>
            <person name="Zwiers L.-H."/>
            <person name="Turgeon B."/>
            <person name="Goodwin S."/>
            <person name="Spatafora J."/>
            <person name="Crous P."/>
            <person name="Grigoriev I."/>
        </authorList>
    </citation>
    <scope>NUCLEOTIDE SEQUENCE</scope>
    <source>
        <strain evidence="3">CBS 107.79</strain>
    </source>
</reference>
<dbReference type="Proteomes" id="UP000800036">
    <property type="component" value="Unassembled WGS sequence"/>
</dbReference>
<feature type="compositionally biased region" description="Low complexity" evidence="1">
    <location>
        <begin position="71"/>
        <end position="82"/>
    </location>
</feature>
<evidence type="ECO:0000313" key="4">
    <source>
        <dbReference type="Proteomes" id="UP000800036"/>
    </source>
</evidence>
<proteinExistence type="predicted"/>
<keyword evidence="4" id="KW-1185">Reference proteome</keyword>
<evidence type="ECO:0000256" key="2">
    <source>
        <dbReference type="SAM" id="SignalP"/>
    </source>
</evidence>
<evidence type="ECO:0000313" key="3">
    <source>
        <dbReference type="EMBL" id="KAF1976233.1"/>
    </source>
</evidence>
<dbReference type="OrthoDB" id="4831122at2759"/>
<feature type="chain" id="PRO_5025487810" description="Celp0028 effector like protein" evidence="2">
    <location>
        <begin position="19"/>
        <end position="252"/>
    </location>
</feature>
<organism evidence="3 4">
    <name type="scientific">Bimuria novae-zelandiae CBS 107.79</name>
    <dbReference type="NCBI Taxonomy" id="1447943"/>
    <lineage>
        <taxon>Eukaryota</taxon>
        <taxon>Fungi</taxon>
        <taxon>Dikarya</taxon>
        <taxon>Ascomycota</taxon>
        <taxon>Pezizomycotina</taxon>
        <taxon>Dothideomycetes</taxon>
        <taxon>Pleosporomycetidae</taxon>
        <taxon>Pleosporales</taxon>
        <taxon>Massarineae</taxon>
        <taxon>Didymosphaeriaceae</taxon>
        <taxon>Bimuria</taxon>
    </lineage>
</organism>
<accession>A0A6A5VFF3</accession>
<evidence type="ECO:0008006" key="5">
    <source>
        <dbReference type="Google" id="ProtNLM"/>
    </source>
</evidence>
<keyword evidence="2" id="KW-0732">Signal</keyword>
<sequence length="252" mass="27495">MLTSQLLSILALGTATLAAPSTITLRADDVVLYGNGRYQIMKRSDLDELENYRKNGVVPPMPNYLNPDLVTSTPNTTDSTGTQEGGLEKRGLQKRAGSTIIIPNPDERFLGWDVQMSQVTKGAPTRITVSSGYDISNSIKVGVSSTFTLVEDFLQTSYSIDYSQSWTSSQSQQFSSEVPADKYGAFVSNPWTNRKSGNVFEGRIGSEGSLSYYQADSFDSKAFDQMEWVDGVISLCTGDSFPLPRCLGEGTL</sequence>
<feature type="signal peptide" evidence="2">
    <location>
        <begin position="1"/>
        <end position="18"/>
    </location>
</feature>